<reference evidence="4 5" key="1">
    <citation type="submission" date="2017-08" db="EMBL/GenBank/DDBJ databases">
        <title>Complete genome sequence of Mucilaginibacter sp. strain BJC16-A31.</title>
        <authorList>
            <consortium name="Henan University of Science and Technology"/>
            <person name="You X."/>
        </authorList>
    </citation>
    <scope>NUCLEOTIDE SEQUENCE [LARGE SCALE GENOMIC DNA]</scope>
    <source>
        <strain evidence="4 5">BJC16-A31</strain>
    </source>
</reference>
<protein>
    <submittedName>
        <fullName evidence="4">Acetyltransferase</fullName>
    </submittedName>
</protein>
<dbReference type="PANTHER" id="PTHR23416">
    <property type="entry name" value="SIALIC ACID SYNTHASE-RELATED"/>
    <property type="match status" value="1"/>
</dbReference>
<name>A0A223NUX9_9SPHI</name>
<dbReference type="Proteomes" id="UP000215002">
    <property type="component" value="Chromosome"/>
</dbReference>
<dbReference type="Gene3D" id="2.160.10.10">
    <property type="entry name" value="Hexapeptide repeat proteins"/>
    <property type="match status" value="1"/>
</dbReference>
<evidence type="ECO:0000256" key="2">
    <source>
        <dbReference type="ARBA" id="ARBA00022737"/>
    </source>
</evidence>
<organism evidence="4 5">
    <name type="scientific">Mucilaginibacter xinganensis</name>
    <dbReference type="NCBI Taxonomy" id="1234841"/>
    <lineage>
        <taxon>Bacteria</taxon>
        <taxon>Pseudomonadati</taxon>
        <taxon>Bacteroidota</taxon>
        <taxon>Sphingobacteriia</taxon>
        <taxon>Sphingobacteriales</taxon>
        <taxon>Sphingobacteriaceae</taxon>
        <taxon>Mucilaginibacter</taxon>
    </lineage>
</organism>
<keyword evidence="2" id="KW-0677">Repeat</keyword>
<dbReference type="InterPro" id="IPR018357">
    <property type="entry name" value="Hexapep_transf_CS"/>
</dbReference>
<evidence type="ECO:0000256" key="3">
    <source>
        <dbReference type="ARBA" id="ARBA00023315"/>
    </source>
</evidence>
<proteinExistence type="predicted"/>
<evidence type="ECO:0000256" key="1">
    <source>
        <dbReference type="ARBA" id="ARBA00022679"/>
    </source>
</evidence>
<dbReference type="EMBL" id="CP022743">
    <property type="protein sequence ID" value="ASU33646.1"/>
    <property type="molecule type" value="Genomic_DNA"/>
</dbReference>
<keyword evidence="3" id="KW-0012">Acyltransferase</keyword>
<evidence type="ECO:0000313" key="5">
    <source>
        <dbReference type="Proteomes" id="UP000215002"/>
    </source>
</evidence>
<keyword evidence="1 4" id="KW-0808">Transferase</keyword>
<dbReference type="InterPro" id="IPR001451">
    <property type="entry name" value="Hexapep"/>
</dbReference>
<gene>
    <name evidence="4" type="ORF">MuYL_1750</name>
</gene>
<dbReference type="Pfam" id="PF00132">
    <property type="entry name" value="Hexapep"/>
    <property type="match status" value="1"/>
</dbReference>
<dbReference type="PROSITE" id="PS00101">
    <property type="entry name" value="HEXAPEP_TRANSFERASES"/>
    <property type="match status" value="1"/>
</dbReference>
<dbReference type="SUPFAM" id="SSF51161">
    <property type="entry name" value="Trimeric LpxA-like enzymes"/>
    <property type="match status" value="1"/>
</dbReference>
<dbReference type="InterPro" id="IPR051159">
    <property type="entry name" value="Hexapeptide_acetyltransf"/>
</dbReference>
<evidence type="ECO:0000313" key="4">
    <source>
        <dbReference type="EMBL" id="ASU33646.1"/>
    </source>
</evidence>
<dbReference type="InterPro" id="IPR011004">
    <property type="entry name" value="Trimer_LpxA-like_sf"/>
</dbReference>
<dbReference type="AlphaFoldDB" id="A0A223NUX9"/>
<keyword evidence="5" id="KW-1185">Reference proteome</keyword>
<dbReference type="KEGG" id="muc:MuYL_1750"/>
<dbReference type="GO" id="GO:0016746">
    <property type="term" value="F:acyltransferase activity"/>
    <property type="evidence" value="ECO:0007669"/>
    <property type="project" value="UniProtKB-KW"/>
</dbReference>
<sequence>MNGVGTVIFKKSVTIGVVASPYFYNTYCYIEARNSLSVVSFGDNVFINNNACFISEGEGIYIGADVLIGPSVTIFDSDFHAIDPLKRKLEKKTARVQIEDNVFIGANVTILKGVTIGKNSVIASNSLVSKSIPANVIAGGNPCKIIKEISV</sequence>
<accession>A0A223NUX9</accession>